<organism evidence="2 3">
    <name type="scientific">Pontibacter toksunensis</name>
    <dbReference type="NCBI Taxonomy" id="1332631"/>
    <lineage>
        <taxon>Bacteria</taxon>
        <taxon>Pseudomonadati</taxon>
        <taxon>Bacteroidota</taxon>
        <taxon>Cytophagia</taxon>
        <taxon>Cytophagales</taxon>
        <taxon>Hymenobacteraceae</taxon>
        <taxon>Pontibacter</taxon>
    </lineage>
</organism>
<dbReference type="EMBL" id="JBHUOX010000002">
    <property type="protein sequence ID" value="MFD2999307.1"/>
    <property type="molecule type" value="Genomic_DNA"/>
</dbReference>
<keyword evidence="3" id="KW-1185">Reference proteome</keyword>
<evidence type="ECO:0000313" key="2">
    <source>
        <dbReference type="EMBL" id="MFD2999307.1"/>
    </source>
</evidence>
<comment type="caution">
    <text evidence="2">The sequence shown here is derived from an EMBL/GenBank/DDBJ whole genome shotgun (WGS) entry which is preliminary data.</text>
</comment>
<reference evidence="3" key="1">
    <citation type="journal article" date="2019" name="Int. J. Syst. Evol. Microbiol.">
        <title>The Global Catalogue of Microorganisms (GCM) 10K type strain sequencing project: providing services to taxonomists for standard genome sequencing and annotation.</title>
        <authorList>
            <consortium name="The Broad Institute Genomics Platform"/>
            <consortium name="The Broad Institute Genome Sequencing Center for Infectious Disease"/>
            <person name="Wu L."/>
            <person name="Ma J."/>
        </authorList>
    </citation>
    <scope>NUCLEOTIDE SEQUENCE [LARGE SCALE GENOMIC DNA]</scope>
    <source>
        <strain evidence="3">KCTC 23984</strain>
    </source>
</reference>
<name>A0ABW6BQT8_9BACT</name>
<evidence type="ECO:0000313" key="3">
    <source>
        <dbReference type="Proteomes" id="UP001597641"/>
    </source>
</evidence>
<protein>
    <recommendedName>
        <fullName evidence="4">Phage protein</fullName>
    </recommendedName>
</protein>
<evidence type="ECO:0008006" key="4">
    <source>
        <dbReference type="Google" id="ProtNLM"/>
    </source>
</evidence>
<sequence>MDNKETEAAIFDQICKVNDLDPQVIKKEADGENVDALIRTAFRHRANALVADLDIESGSKNGSLTEGKEYKADGDPAAPSFTINEEYIRKTYSEDKAEKIIDALGQVQLPIQA</sequence>
<accession>A0ABW6BQT8</accession>
<proteinExistence type="predicted"/>
<evidence type="ECO:0000256" key="1">
    <source>
        <dbReference type="SAM" id="MobiDB-lite"/>
    </source>
</evidence>
<feature type="region of interest" description="Disordered" evidence="1">
    <location>
        <begin position="58"/>
        <end position="77"/>
    </location>
</feature>
<gene>
    <name evidence="2" type="ORF">ACFS7Z_02955</name>
</gene>
<dbReference type="Proteomes" id="UP001597641">
    <property type="component" value="Unassembled WGS sequence"/>
</dbReference>
<dbReference type="RefSeq" id="WP_377480671.1">
    <property type="nucleotide sequence ID" value="NZ_JBHUOX010000002.1"/>
</dbReference>